<comment type="cofactor">
    <cofactor evidence="1 13">
        <name>K(+)</name>
        <dbReference type="ChEBI" id="CHEBI:29103"/>
    </cofactor>
</comment>
<evidence type="ECO:0000256" key="16">
    <source>
        <dbReference type="PIRSR" id="PIRSR000130-3"/>
    </source>
</evidence>
<evidence type="ECO:0000313" key="22">
    <source>
        <dbReference type="EMBL" id="SDS38401.1"/>
    </source>
</evidence>
<keyword evidence="23" id="KW-1185">Reference proteome</keyword>
<dbReference type="SMART" id="SM01240">
    <property type="entry name" value="IMPDH"/>
    <property type="match status" value="1"/>
</dbReference>
<evidence type="ECO:0000256" key="2">
    <source>
        <dbReference type="ARBA" id="ARBA00005502"/>
    </source>
</evidence>
<keyword evidence="6 13" id="KW-0332">GMP biosynthesis</keyword>
<keyword evidence="11 18" id="KW-0129">CBS domain</keyword>
<dbReference type="EC" id="1.1.1.205" evidence="13 20"/>
<accession>A0A1H1RRQ4</accession>
<evidence type="ECO:0000256" key="9">
    <source>
        <dbReference type="ARBA" id="ARBA00023002"/>
    </source>
</evidence>
<reference evidence="23" key="1">
    <citation type="submission" date="2016-10" db="EMBL/GenBank/DDBJ databases">
        <authorList>
            <person name="Varghese N."/>
            <person name="Submissions S."/>
        </authorList>
    </citation>
    <scope>NUCLEOTIDE SEQUENCE [LARGE SCALE GENOMIC DNA]</scope>
    <source>
        <strain evidence="23">GAS369</strain>
    </source>
</reference>
<comment type="function">
    <text evidence="13">Catalyzes the conversion of inosine 5'-phosphate (IMP) to xanthosine 5'-phosphate (XMP), the first committed and rate-limiting step in the de novo synthesis of guanine nucleotides, and therefore plays an important role in the regulation of cell growth.</text>
</comment>
<dbReference type="GO" id="GO:0000166">
    <property type="term" value="F:nucleotide binding"/>
    <property type="evidence" value="ECO:0007669"/>
    <property type="project" value="UniProtKB-UniRule"/>
</dbReference>
<dbReference type="PROSITE" id="PS00487">
    <property type="entry name" value="IMP_DH_GMP_RED"/>
    <property type="match status" value="1"/>
</dbReference>
<evidence type="ECO:0000256" key="17">
    <source>
        <dbReference type="PIRSR" id="PIRSR000130-4"/>
    </source>
</evidence>
<feature type="binding site" evidence="13">
    <location>
        <position position="521"/>
    </location>
    <ligand>
        <name>K(+)</name>
        <dbReference type="ChEBI" id="CHEBI:29103"/>
        <note>ligand shared between two tetrameric partners</note>
    </ligand>
</feature>
<evidence type="ECO:0000313" key="23">
    <source>
        <dbReference type="Proteomes" id="UP000243904"/>
    </source>
</evidence>
<dbReference type="PROSITE" id="PS51371">
    <property type="entry name" value="CBS"/>
    <property type="match status" value="2"/>
</dbReference>
<feature type="active site" description="Proton acceptor" evidence="13 14">
    <location>
        <position position="451"/>
    </location>
</feature>
<dbReference type="InterPro" id="IPR000644">
    <property type="entry name" value="CBS_dom"/>
</dbReference>
<feature type="binding site" evidence="16">
    <location>
        <begin position="298"/>
        <end position="300"/>
    </location>
    <ligand>
        <name>NAD(+)</name>
        <dbReference type="ChEBI" id="CHEBI:57540"/>
    </ligand>
</feature>
<dbReference type="PIRSF" id="PIRSF000130">
    <property type="entry name" value="IMPDH"/>
    <property type="match status" value="1"/>
</dbReference>
<keyword evidence="9 13" id="KW-0560">Oxidoreductase</keyword>
<name>A0A1H1RRQ4_9BRAD</name>
<evidence type="ECO:0000256" key="1">
    <source>
        <dbReference type="ARBA" id="ARBA00001958"/>
    </source>
</evidence>
<evidence type="ECO:0000256" key="6">
    <source>
        <dbReference type="ARBA" id="ARBA00022749"/>
    </source>
</evidence>
<gene>
    <name evidence="13" type="primary">guaB</name>
    <name evidence="22" type="ORF">SAMN05444158_1893</name>
</gene>
<dbReference type="Pfam" id="PF00478">
    <property type="entry name" value="IMPDH"/>
    <property type="match status" value="1"/>
</dbReference>
<dbReference type="InterPro" id="IPR013785">
    <property type="entry name" value="Aldolase_TIM"/>
</dbReference>
<dbReference type="PANTHER" id="PTHR11911:SF111">
    <property type="entry name" value="INOSINE-5'-MONOPHOSPHATE DEHYDROGENASE"/>
    <property type="match status" value="1"/>
</dbReference>
<keyword evidence="7 13" id="KW-0658">Purine biosynthesis</keyword>
<keyword evidence="8 13" id="KW-0630">Potassium</keyword>
<feature type="binding site" evidence="13 15">
    <location>
        <position position="466"/>
    </location>
    <ligand>
        <name>IMP</name>
        <dbReference type="ChEBI" id="CHEBI:58053"/>
    </ligand>
</feature>
<dbReference type="AlphaFoldDB" id="A0A1H1RRQ4"/>
<dbReference type="GO" id="GO:0006177">
    <property type="term" value="P:GMP biosynthetic process"/>
    <property type="evidence" value="ECO:0007669"/>
    <property type="project" value="UniProtKB-UniRule"/>
</dbReference>
<feature type="active site" description="Thioimidate intermediate" evidence="13 14">
    <location>
        <position position="355"/>
    </location>
</feature>
<evidence type="ECO:0000256" key="5">
    <source>
        <dbReference type="ARBA" id="ARBA00022737"/>
    </source>
</evidence>
<feature type="binding site" evidence="13 16">
    <location>
        <begin position="348"/>
        <end position="350"/>
    </location>
    <ligand>
        <name>NAD(+)</name>
        <dbReference type="ChEBI" id="CHEBI:57540"/>
    </ligand>
</feature>
<proteinExistence type="inferred from homology"/>
<dbReference type="InterPro" id="IPR046342">
    <property type="entry name" value="CBS_dom_sf"/>
</dbReference>
<dbReference type="PANTHER" id="PTHR11911">
    <property type="entry name" value="INOSINE-5-MONOPHOSPHATE DEHYDROGENASE RELATED"/>
    <property type="match status" value="1"/>
</dbReference>
<evidence type="ECO:0000256" key="19">
    <source>
        <dbReference type="RuleBase" id="RU003927"/>
    </source>
</evidence>
<dbReference type="FunFam" id="3.20.20.70:FF:000003">
    <property type="entry name" value="GMP reductase"/>
    <property type="match status" value="1"/>
</dbReference>
<evidence type="ECO:0000256" key="4">
    <source>
        <dbReference type="ARBA" id="ARBA00022723"/>
    </source>
</evidence>
<dbReference type="CDD" id="cd00381">
    <property type="entry name" value="IMPDH"/>
    <property type="match status" value="1"/>
</dbReference>
<keyword evidence="4 13" id="KW-0479">Metal-binding</keyword>
<dbReference type="CDD" id="cd04601">
    <property type="entry name" value="CBS_pair_IMPDH"/>
    <property type="match status" value="1"/>
</dbReference>
<comment type="catalytic activity">
    <reaction evidence="12 13 20">
        <text>IMP + NAD(+) + H2O = XMP + NADH + H(+)</text>
        <dbReference type="Rhea" id="RHEA:11708"/>
        <dbReference type="ChEBI" id="CHEBI:15377"/>
        <dbReference type="ChEBI" id="CHEBI:15378"/>
        <dbReference type="ChEBI" id="CHEBI:57464"/>
        <dbReference type="ChEBI" id="CHEBI:57540"/>
        <dbReference type="ChEBI" id="CHEBI:57945"/>
        <dbReference type="ChEBI" id="CHEBI:58053"/>
        <dbReference type="EC" id="1.1.1.205"/>
    </reaction>
</comment>
<feature type="domain" description="CBS" evidence="21">
    <location>
        <begin position="139"/>
        <end position="202"/>
    </location>
</feature>
<dbReference type="GO" id="GO:0046872">
    <property type="term" value="F:metal ion binding"/>
    <property type="evidence" value="ECO:0007669"/>
    <property type="project" value="UniProtKB-UniRule"/>
</dbReference>
<evidence type="ECO:0000256" key="10">
    <source>
        <dbReference type="ARBA" id="ARBA00023027"/>
    </source>
</evidence>
<evidence type="ECO:0000256" key="11">
    <source>
        <dbReference type="ARBA" id="ARBA00023122"/>
    </source>
</evidence>
<evidence type="ECO:0000259" key="21">
    <source>
        <dbReference type="PROSITE" id="PS51371"/>
    </source>
</evidence>
<evidence type="ECO:0000256" key="12">
    <source>
        <dbReference type="ARBA" id="ARBA00048028"/>
    </source>
</evidence>
<feature type="binding site" evidence="13 15">
    <location>
        <position position="353"/>
    </location>
    <ligand>
        <name>IMP</name>
        <dbReference type="ChEBI" id="CHEBI:58053"/>
    </ligand>
</feature>
<dbReference type="Pfam" id="PF00571">
    <property type="entry name" value="CBS"/>
    <property type="match status" value="2"/>
</dbReference>
<evidence type="ECO:0000256" key="3">
    <source>
        <dbReference type="ARBA" id="ARBA00011881"/>
    </source>
</evidence>
<dbReference type="SUPFAM" id="SSF51412">
    <property type="entry name" value="Inosine monophosphate dehydrogenase (IMPDH)"/>
    <property type="match status" value="1"/>
</dbReference>
<keyword evidence="5" id="KW-0677">Repeat</keyword>
<evidence type="ECO:0000256" key="8">
    <source>
        <dbReference type="ARBA" id="ARBA00022958"/>
    </source>
</evidence>
<comment type="activity regulation">
    <text evidence="13">Mycophenolic acid (MPA) is a non-competitive inhibitor that prevents formation of the closed enzyme conformation by binding to the same site as the amobile flap. In contrast, mizoribine monophosphate (MZP) is a competitive inhibitor that induces the closed conformation. MPA is a potent inhibitor of mammalian IMPDHs but a poor inhibitor of the bacterial enzymes. MZP is a more potent inhibitor of bacterial IMPDH.</text>
</comment>
<comment type="caution">
    <text evidence="13">Lacks conserved residue(s) required for the propagation of feature annotation.</text>
</comment>
<dbReference type="InterPro" id="IPR015875">
    <property type="entry name" value="IMP_DH/GMP_Rdtase_CS"/>
</dbReference>
<feature type="binding site" evidence="13">
    <location>
        <position position="522"/>
    </location>
    <ligand>
        <name>K(+)</name>
        <dbReference type="ChEBI" id="CHEBI:29103"/>
        <note>ligand shared between two tetrameric partners</note>
    </ligand>
</feature>
<feature type="binding site" description="in other chain" evidence="13 17">
    <location>
        <position position="352"/>
    </location>
    <ligand>
        <name>K(+)</name>
        <dbReference type="ChEBI" id="CHEBI:29103"/>
        <note>ligand shared between two tetrameric partners</note>
    </ligand>
</feature>
<dbReference type="EMBL" id="LT629750">
    <property type="protein sequence ID" value="SDS38401.1"/>
    <property type="molecule type" value="Genomic_DNA"/>
</dbReference>
<evidence type="ECO:0000256" key="14">
    <source>
        <dbReference type="PIRSR" id="PIRSR000130-1"/>
    </source>
</evidence>
<sequence length="539" mass="57095">MLSTTANPTDGLDSTVLPMASPTDVFIPRSIAVNDRRMELVMALMQGLPGIREAYTFDDVLLRPGLSDILPSEADIRSYVTRAIPLNIPIIASAMDTVTEARMAIAMAQSGGIGVIHRNFDVDGQAAQVRQVKKFESGMVVNPLTIGPDAMLSDALSLMTDHGFSGIPVVTGASKGVPGKLVGILTNRDVRFATDPRQKISELMTHENLVTVREGVSQDEAKRMLHQHRIEKLLVVDDQYRCVGLITVKDMEKAVAHPLACKDAQGRLRVAAATTVGEGGYERTERLIDAGVDVIVVDTAHGHSSRVLEAVNRIKRLSNAVQVIAGNIATQEGAQALIDAGADAIKVGIGPGSICTTRIVAGVGVPQLTAIMDAVEAAKKVNVPVIADGGIKYSGDLAKALAAGADIAMVGSLLAGTDETPGEVFLWQGRSYKAYRGMGSVGAMARGSADRYFQQDIKDTLKLVPEGIEGQVPYKGPVGNVMHQLAGGLRAAMGYVGAKNLAEFHEKAQFVRITGAGLRESHVHDVTITRESPNYPGGA</sequence>
<protein>
    <recommendedName>
        <fullName evidence="13 20">Inosine-5'-monophosphate dehydrogenase</fullName>
        <shortName evidence="13">IMP dehydrogenase</shortName>
        <shortName evidence="13">IMPD</shortName>
        <shortName evidence="13">IMPDH</shortName>
        <ecNumber evidence="13 20">1.1.1.205</ecNumber>
    </recommendedName>
</protein>
<organism evidence="22 23">
    <name type="scientific">Bradyrhizobium canariense</name>
    <dbReference type="NCBI Taxonomy" id="255045"/>
    <lineage>
        <taxon>Bacteria</taxon>
        <taxon>Pseudomonadati</taxon>
        <taxon>Pseudomonadota</taxon>
        <taxon>Alphaproteobacteria</taxon>
        <taxon>Hyphomicrobiales</taxon>
        <taxon>Nitrobacteraceae</taxon>
        <taxon>Bradyrhizobium</taxon>
    </lineage>
</organism>
<feature type="domain" description="CBS" evidence="21">
    <location>
        <begin position="204"/>
        <end position="261"/>
    </location>
</feature>
<comment type="similarity">
    <text evidence="2 13 19">Belongs to the IMPDH/GMPR family.</text>
</comment>
<dbReference type="HAMAP" id="MF_01964">
    <property type="entry name" value="IMPDH"/>
    <property type="match status" value="1"/>
</dbReference>
<dbReference type="InterPro" id="IPR005990">
    <property type="entry name" value="IMP_DH"/>
</dbReference>
<comment type="subunit">
    <text evidence="3 13">Homotetramer.</text>
</comment>
<dbReference type="GO" id="GO:0003938">
    <property type="term" value="F:IMP dehydrogenase activity"/>
    <property type="evidence" value="ECO:0007669"/>
    <property type="project" value="UniProtKB-UniRule"/>
</dbReference>
<comment type="pathway">
    <text evidence="13 20">Purine metabolism; XMP biosynthesis via de novo pathway; XMP from IMP: step 1/1.</text>
</comment>
<evidence type="ECO:0000256" key="7">
    <source>
        <dbReference type="ARBA" id="ARBA00022755"/>
    </source>
</evidence>
<feature type="binding site" evidence="13">
    <location>
        <position position="520"/>
    </location>
    <ligand>
        <name>K(+)</name>
        <dbReference type="ChEBI" id="CHEBI:29103"/>
        <note>ligand shared between two tetrameric partners</note>
    </ligand>
</feature>
<evidence type="ECO:0000256" key="20">
    <source>
        <dbReference type="RuleBase" id="RU003928"/>
    </source>
</evidence>
<feature type="binding site" description="in other chain" evidence="13 17">
    <location>
        <position position="355"/>
    </location>
    <ligand>
        <name>K(+)</name>
        <dbReference type="ChEBI" id="CHEBI:29103"/>
        <note>ligand shared between two tetrameric partners</note>
    </ligand>
</feature>
<keyword evidence="10 13" id="KW-0520">NAD</keyword>
<feature type="binding site" evidence="13">
    <location>
        <position position="298"/>
    </location>
    <ligand>
        <name>NAD(+)</name>
        <dbReference type="ChEBI" id="CHEBI:57540"/>
    </ligand>
</feature>
<feature type="binding site" evidence="13 15">
    <location>
        <begin position="435"/>
        <end position="439"/>
    </location>
    <ligand>
        <name>IMP</name>
        <dbReference type="ChEBI" id="CHEBI:58053"/>
    </ligand>
</feature>
<dbReference type="InterPro" id="IPR001093">
    <property type="entry name" value="IMP_DH_GMPRt"/>
</dbReference>
<dbReference type="SMART" id="SM00116">
    <property type="entry name" value="CBS"/>
    <property type="match status" value="2"/>
</dbReference>
<feature type="binding site" evidence="13 15">
    <location>
        <begin position="411"/>
        <end position="412"/>
    </location>
    <ligand>
        <name>IMP</name>
        <dbReference type="ChEBI" id="CHEBI:58053"/>
    </ligand>
</feature>
<dbReference type="Gene3D" id="3.20.20.70">
    <property type="entry name" value="Aldolase class I"/>
    <property type="match status" value="1"/>
</dbReference>
<evidence type="ECO:0000256" key="15">
    <source>
        <dbReference type="PIRSR" id="PIRSR000130-2"/>
    </source>
</evidence>
<dbReference type="NCBIfam" id="TIGR01302">
    <property type="entry name" value="IMP_dehydrog"/>
    <property type="match status" value="1"/>
</dbReference>
<evidence type="ECO:0000256" key="18">
    <source>
        <dbReference type="PROSITE-ProRule" id="PRU00703"/>
    </source>
</evidence>
<evidence type="ECO:0000256" key="13">
    <source>
        <dbReference type="HAMAP-Rule" id="MF_01964"/>
    </source>
</evidence>
<dbReference type="UniPathway" id="UPA00601">
    <property type="reaction ID" value="UER00295"/>
</dbReference>
<dbReference type="Proteomes" id="UP000243904">
    <property type="component" value="Chromosome I"/>
</dbReference>
<feature type="binding site" evidence="13 15">
    <location>
        <begin position="388"/>
        <end position="390"/>
    </location>
    <ligand>
        <name>IMP</name>
        <dbReference type="ChEBI" id="CHEBI:58053"/>
    </ligand>
</feature>
<feature type="binding site" description="in other chain" evidence="13 17">
    <location>
        <position position="350"/>
    </location>
    <ligand>
        <name>K(+)</name>
        <dbReference type="ChEBI" id="CHEBI:29103"/>
        <note>ligand shared between two tetrameric partners</note>
    </ligand>
</feature>
<dbReference type="GO" id="GO:0006183">
    <property type="term" value="P:GTP biosynthetic process"/>
    <property type="evidence" value="ECO:0007669"/>
    <property type="project" value="TreeGrafter"/>
</dbReference>
<dbReference type="SUPFAM" id="SSF54631">
    <property type="entry name" value="CBS-domain pair"/>
    <property type="match status" value="1"/>
</dbReference>